<dbReference type="Proteomes" id="UP000065151">
    <property type="component" value="Chromosome"/>
</dbReference>
<name>A0A0U3Q3U9_9MICC</name>
<dbReference type="InterPro" id="IPR051262">
    <property type="entry name" value="SMP-30/CGR1_Lactonase"/>
</dbReference>
<evidence type="ECO:0000313" key="3">
    <source>
        <dbReference type="Proteomes" id="UP000065151"/>
    </source>
</evidence>
<evidence type="ECO:0000259" key="1">
    <source>
        <dbReference type="Pfam" id="PF08450"/>
    </source>
</evidence>
<evidence type="ECO:0000313" key="2">
    <source>
        <dbReference type="EMBL" id="ALV39914.1"/>
    </source>
</evidence>
<dbReference type="KEGG" id="psul:AU252_01010"/>
<dbReference type="Pfam" id="PF08450">
    <property type="entry name" value="SGL"/>
    <property type="match status" value="1"/>
</dbReference>
<dbReference type="Gene3D" id="2.120.10.30">
    <property type="entry name" value="TolB, C-terminal domain"/>
    <property type="match status" value="1"/>
</dbReference>
<sequence>MQFDVLTTDIGFAEGPVFAQDGRIVVTSIDQGYVYQIVNGVKTVLGATGGGPNGAAEGSGGDIYVAQNGGWRPTAPGPGGALVTRWPGITGGLQAISPRGLVRSVSADPIYPNDLCFGPDGLIYLTDPSRQPSRDDGRLWRIDAETGDSELLTSVGWYPNGIGFGIEDDAVYVARSGEGQIVRFPLGNDGKLGTPETFIQLDHGRPDGFAWDAHGHLVVCCITGTQPGDLQVYDSNGSLVEVINPGAATKYTNVAISTAGQLIITDADEGNVLTAQWPYPGLPLHPFR</sequence>
<accession>A0A0U3Q3U9</accession>
<feature type="domain" description="SMP-30/Gluconolactonase/LRE-like region" evidence="1">
    <location>
        <begin position="12"/>
        <end position="265"/>
    </location>
</feature>
<organism evidence="2">
    <name type="scientific">Pseudarthrobacter sulfonivorans</name>
    <dbReference type="NCBI Taxonomy" id="121292"/>
    <lineage>
        <taxon>Bacteria</taxon>
        <taxon>Bacillati</taxon>
        <taxon>Actinomycetota</taxon>
        <taxon>Actinomycetes</taxon>
        <taxon>Micrococcales</taxon>
        <taxon>Micrococcaceae</taxon>
        <taxon>Pseudarthrobacter</taxon>
    </lineage>
</organism>
<dbReference type="RefSeq" id="WP_058929130.1">
    <property type="nucleotide sequence ID" value="NZ_CP013747.1"/>
</dbReference>
<dbReference type="AlphaFoldDB" id="A0A0U3Q3U9"/>
<protein>
    <recommendedName>
        <fullName evidence="1">SMP-30/Gluconolactonase/LRE-like region domain-containing protein</fullName>
    </recommendedName>
</protein>
<dbReference type="STRING" id="121292.AU252_01010"/>
<dbReference type="PANTHER" id="PTHR47572">
    <property type="entry name" value="LIPOPROTEIN-RELATED"/>
    <property type="match status" value="1"/>
</dbReference>
<reference evidence="2 3" key="1">
    <citation type="submission" date="2015-12" db="EMBL/GenBank/DDBJ databases">
        <authorList>
            <person name="Shamseldin A."/>
            <person name="Moawad H."/>
            <person name="Abd El-Rahim W.M."/>
            <person name="Sadowsky M.J."/>
        </authorList>
    </citation>
    <scope>NUCLEOTIDE SEQUENCE [LARGE SCALE GENOMIC DNA]</scope>
    <source>
        <strain evidence="2 3">Ar51</strain>
    </source>
</reference>
<proteinExistence type="predicted"/>
<dbReference type="EMBL" id="CP013747">
    <property type="protein sequence ID" value="ALV39914.1"/>
    <property type="molecule type" value="Genomic_DNA"/>
</dbReference>
<dbReference type="PANTHER" id="PTHR47572:SF5">
    <property type="entry name" value="BLR2277 PROTEIN"/>
    <property type="match status" value="1"/>
</dbReference>
<dbReference type="InterPro" id="IPR013658">
    <property type="entry name" value="SGL"/>
</dbReference>
<dbReference type="SUPFAM" id="SSF63829">
    <property type="entry name" value="Calcium-dependent phosphotriesterase"/>
    <property type="match status" value="1"/>
</dbReference>
<gene>
    <name evidence="2" type="ORF">AU252_01010</name>
</gene>
<dbReference type="InterPro" id="IPR011042">
    <property type="entry name" value="6-blade_b-propeller_TolB-like"/>
</dbReference>